<feature type="compositionally biased region" description="Polar residues" evidence="2">
    <location>
        <begin position="204"/>
        <end position="217"/>
    </location>
</feature>
<feature type="compositionally biased region" description="Polar residues" evidence="2">
    <location>
        <begin position="538"/>
        <end position="551"/>
    </location>
</feature>
<feature type="compositionally biased region" description="Polar residues" evidence="2">
    <location>
        <begin position="664"/>
        <end position="681"/>
    </location>
</feature>
<evidence type="ECO:0000256" key="2">
    <source>
        <dbReference type="SAM" id="MobiDB-lite"/>
    </source>
</evidence>
<dbReference type="Pfam" id="PF22586">
    <property type="entry name" value="ANCHR-like_BBOX"/>
    <property type="match status" value="1"/>
</dbReference>
<reference evidence="4" key="2">
    <citation type="submission" date="2021-01" db="UniProtKB">
        <authorList>
            <consortium name="EnsemblMetazoa"/>
        </authorList>
    </citation>
    <scope>IDENTIFICATION</scope>
</reference>
<dbReference type="Proteomes" id="UP000007110">
    <property type="component" value="Unassembled WGS sequence"/>
</dbReference>
<feature type="compositionally biased region" description="Low complexity" evidence="2">
    <location>
        <begin position="802"/>
        <end position="815"/>
    </location>
</feature>
<feature type="compositionally biased region" description="Polar residues" evidence="2">
    <location>
        <begin position="516"/>
        <end position="525"/>
    </location>
</feature>
<keyword evidence="1" id="KW-0479">Metal-binding</keyword>
<dbReference type="PROSITE" id="PS50119">
    <property type="entry name" value="ZF_BBOX"/>
    <property type="match status" value="1"/>
</dbReference>
<dbReference type="OrthoDB" id="6226111at2759"/>
<feature type="domain" description="B box-type" evidence="3">
    <location>
        <begin position="134"/>
        <end position="175"/>
    </location>
</feature>
<dbReference type="InterPro" id="IPR000315">
    <property type="entry name" value="Znf_B-box"/>
</dbReference>
<feature type="compositionally biased region" description="Acidic residues" evidence="2">
    <location>
        <begin position="821"/>
        <end position="831"/>
    </location>
</feature>
<protein>
    <recommendedName>
        <fullName evidence="3">B box-type domain-containing protein</fullName>
    </recommendedName>
</protein>
<feature type="compositionally biased region" description="Polar residues" evidence="2">
    <location>
        <begin position="174"/>
        <end position="194"/>
    </location>
</feature>
<feature type="compositionally biased region" description="Polar residues" evidence="2">
    <location>
        <begin position="718"/>
        <end position="729"/>
    </location>
</feature>
<dbReference type="OMA" id="ADNTISW"/>
<feature type="region of interest" description="Disordered" evidence="2">
    <location>
        <begin position="112"/>
        <end position="134"/>
    </location>
</feature>
<dbReference type="GO" id="GO:0008270">
    <property type="term" value="F:zinc ion binding"/>
    <property type="evidence" value="ECO:0007669"/>
    <property type="project" value="UniProtKB-KW"/>
</dbReference>
<dbReference type="KEGG" id="spu:100892912"/>
<dbReference type="RefSeq" id="XP_030837714.1">
    <property type="nucleotide sequence ID" value="XM_030981854.1"/>
</dbReference>
<feature type="compositionally biased region" description="Basic and acidic residues" evidence="2">
    <location>
        <begin position="628"/>
        <end position="644"/>
    </location>
</feature>
<dbReference type="EnsemblMetazoa" id="XM_030981854">
    <property type="protein sequence ID" value="XP_030837714"/>
    <property type="gene ID" value="LOC100892912"/>
</dbReference>
<proteinExistence type="predicted"/>
<feature type="region of interest" description="Disordered" evidence="2">
    <location>
        <begin position="174"/>
        <end position="239"/>
    </location>
</feature>
<feature type="region of interest" description="Disordered" evidence="2">
    <location>
        <begin position="49"/>
        <end position="93"/>
    </location>
</feature>
<evidence type="ECO:0000313" key="4">
    <source>
        <dbReference type="EnsemblMetazoa" id="XP_030837714"/>
    </source>
</evidence>
<dbReference type="CDD" id="cd19818">
    <property type="entry name" value="Bbox1_ZBBX"/>
    <property type="match status" value="1"/>
</dbReference>
<feature type="compositionally biased region" description="Low complexity" evidence="2">
    <location>
        <begin position="526"/>
        <end position="537"/>
    </location>
</feature>
<dbReference type="InterPro" id="IPR037688">
    <property type="entry name" value="ZBBX"/>
</dbReference>
<organism evidence="4 5">
    <name type="scientific">Strongylocentrotus purpuratus</name>
    <name type="common">Purple sea urchin</name>
    <dbReference type="NCBI Taxonomy" id="7668"/>
    <lineage>
        <taxon>Eukaryota</taxon>
        <taxon>Metazoa</taxon>
        <taxon>Echinodermata</taxon>
        <taxon>Eleutherozoa</taxon>
        <taxon>Echinozoa</taxon>
        <taxon>Echinoidea</taxon>
        <taxon>Euechinoidea</taxon>
        <taxon>Echinacea</taxon>
        <taxon>Camarodonta</taxon>
        <taxon>Echinidea</taxon>
        <taxon>Strongylocentrotidae</taxon>
        <taxon>Strongylocentrotus</taxon>
    </lineage>
</organism>
<dbReference type="AlphaFoldDB" id="A0A7M7NLZ6"/>
<dbReference type="GeneID" id="100892912"/>
<dbReference type="PANTHER" id="PTHR28634:SF1">
    <property type="entry name" value="ZINC FINGER B-BOX DOMAIN-CONTAINING PROTEIN 1"/>
    <property type="match status" value="1"/>
</dbReference>
<keyword evidence="5" id="KW-1185">Reference proteome</keyword>
<evidence type="ECO:0000259" key="3">
    <source>
        <dbReference type="PROSITE" id="PS50119"/>
    </source>
</evidence>
<feature type="compositionally biased region" description="Basic and acidic residues" evidence="2">
    <location>
        <begin position="49"/>
        <end position="59"/>
    </location>
</feature>
<sequence length="942" mass="101104">MASRPFNTSAKEPVSVKLRGLNASKSVTRQLEIDSRRMEERLRELKVVMNREKQERERQGSAGSGGIWSSAKTAPPGIDVTKKKSPAKPTKPGENKIRKIKVLKDTPIELPKRVPKKYPPAPNSVRKSFSGPPCGQCEERAVALTCMECGENYCAGCFAKFHLKGALRQHRSIPYQSGSKENSPHNSMEASSVSHPGASKPSAPKTSSGVDSHSNQPGRVIMAKTTPPKNPSPKPGISAFEGEYSEEESAASFAAALAEWRQVKKGGQQNGVGGQGAKKDVHDMGSGSAAALDADKVPVEINFQENPSLSYADRLLLKKHRRTELPTALSPTPSQLANHYLPRETDSRISQSDLTNGHYDRSEEELEIEEERQRYANIFAKESPREEMERPQSNLTILEITDEDATVEKDLEVQSVYSVQEWDSVINAPSPHVMVMTPDSNQSGIKLADSSMKSKDVKSNTSATRVMPSGKGSSAKIDQRVSGSSAKSAARKDHEKQTPSRNGTAPKPSVGREKQSAQARPSSKIGSGRSAVAASGSQRDSTSQKNRTESAVQGRQSASGRQSSAGGGKKKGQEDSQGRQSAVERPPSAGITTLPSKELQEIGRMRPGVQHQQGYQEGLGSFFMGGVDMKDKKDAGRKKVEPERTNTPTNVLPDCSYKGPSTWRPDSSMSNHPDQPATVLSPSPPKQSRDTKSPSMSGRKRSSLPMATGTSSSGTTSNRSAPTGTTPRAMSSKPRSGVPERTPRRSAGVAPGKAGSAGVAPGKAGASEVDNTLHWKLSQAEKAKGSRMAPSGLRKSGTGDHSASSSASSMAPRSSSRIEVDGDDMTGYDDEGSARRREEEDHEALEQLNWELASNDGRITADGRISSLSLIEGLDENNLLFMAVEDQDRALGITQDDGLGSGLSTPCNDLSLDQLSEEELQSDFVVAADNKRSKEEVQALNS</sequence>
<dbReference type="SUPFAM" id="SSF57845">
    <property type="entry name" value="B-box zinc-binding domain"/>
    <property type="match status" value="1"/>
</dbReference>
<feature type="compositionally biased region" description="Low complexity" evidence="2">
    <location>
        <begin position="553"/>
        <end position="564"/>
    </location>
</feature>
<feature type="region of interest" description="Disordered" evidence="2">
    <location>
        <begin position="433"/>
        <end position="842"/>
    </location>
</feature>
<evidence type="ECO:0000256" key="1">
    <source>
        <dbReference type="PROSITE-ProRule" id="PRU00024"/>
    </source>
</evidence>
<accession>A0A7M7NLZ6</accession>
<keyword evidence="1" id="KW-0863">Zinc-finger</keyword>
<reference evidence="5" key="1">
    <citation type="submission" date="2015-02" db="EMBL/GenBank/DDBJ databases">
        <title>Genome sequencing for Strongylocentrotus purpuratus.</title>
        <authorList>
            <person name="Murali S."/>
            <person name="Liu Y."/>
            <person name="Vee V."/>
            <person name="English A."/>
            <person name="Wang M."/>
            <person name="Skinner E."/>
            <person name="Han Y."/>
            <person name="Muzny D.M."/>
            <person name="Worley K.C."/>
            <person name="Gibbs R.A."/>
        </authorList>
    </citation>
    <scope>NUCLEOTIDE SEQUENCE</scope>
</reference>
<feature type="region of interest" description="Disordered" evidence="2">
    <location>
        <begin position="266"/>
        <end position="287"/>
    </location>
</feature>
<evidence type="ECO:0000313" key="5">
    <source>
        <dbReference type="Proteomes" id="UP000007110"/>
    </source>
</evidence>
<name>A0A7M7NLZ6_STRPU</name>
<keyword evidence="1" id="KW-0862">Zinc</keyword>
<feature type="compositionally biased region" description="Low complexity" evidence="2">
    <location>
        <begin position="708"/>
        <end position="717"/>
    </location>
</feature>
<dbReference type="PANTHER" id="PTHR28634">
    <property type="entry name" value="ZINC FINGER B-BOX DOMAIN-CONTAINING PROTEIN 1"/>
    <property type="match status" value="1"/>
</dbReference>
<dbReference type="InParanoid" id="A0A7M7NLZ6"/>